<feature type="compositionally biased region" description="Polar residues" evidence="1">
    <location>
        <begin position="34"/>
        <end position="50"/>
    </location>
</feature>
<reference evidence="2" key="1">
    <citation type="journal article" date="2015" name="PLoS Negl. Trop. Dis.">
        <title>Deep Sequencing Analysis of the Ixodes ricinus Haemocytome.</title>
        <authorList>
            <person name="Kotsyfakis M."/>
            <person name="Kopacek P."/>
            <person name="Franta Z."/>
            <person name="Pedra J.H."/>
            <person name="Ribeiro J.M."/>
        </authorList>
    </citation>
    <scope>NUCLEOTIDE SEQUENCE</scope>
</reference>
<feature type="region of interest" description="Disordered" evidence="1">
    <location>
        <begin position="28"/>
        <end position="55"/>
    </location>
</feature>
<feature type="non-terminal residue" evidence="2">
    <location>
        <position position="92"/>
    </location>
</feature>
<name>A0A090XA91_IXORI</name>
<evidence type="ECO:0000256" key="1">
    <source>
        <dbReference type="SAM" id="MobiDB-lite"/>
    </source>
</evidence>
<accession>A0A090XA91</accession>
<evidence type="ECO:0000313" key="2">
    <source>
        <dbReference type="EMBL" id="JAC93797.1"/>
    </source>
</evidence>
<dbReference type="EMBL" id="GBIH01000913">
    <property type="protein sequence ID" value="JAC93797.1"/>
    <property type="molecule type" value="mRNA"/>
</dbReference>
<dbReference type="AlphaFoldDB" id="A0A090XA91"/>
<proteinExistence type="evidence at transcript level"/>
<organism evidence="2">
    <name type="scientific">Ixodes ricinus</name>
    <name type="common">Common tick</name>
    <name type="synonym">Acarus ricinus</name>
    <dbReference type="NCBI Taxonomy" id="34613"/>
    <lineage>
        <taxon>Eukaryota</taxon>
        <taxon>Metazoa</taxon>
        <taxon>Ecdysozoa</taxon>
        <taxon>Arthropoda</taxon>
        <taxon>Chelicerata</taxon>
        <taxon>Arachnida</taxon>
        <taxon>Acari</taxon>
        <taxon>Parasitiformes</taxon>
        <taxon>Ixodida</taxon>
        <taxon>Ixodoidea</taxon>
        <taxon>Ixodidae</taxon>
        <taxon>Ixodinae</taxon>
        <taxon>Ixodes</taxon>
    </lineage>
</organism>
<sequence>RKYSNATKISDDIVKVPAVDLDVCGVSSPRIGSGQRSFSHTPSAGSSPRNSADKTEKLIAKITASNPNMSPAFRLIADSKFCLKNAQGSQSS</sequence>
<feature type="non-terminal residue" evidence="2">
    <location>
        <position position="1"/>
    </location>
</feature>
<protein>
    <submittedName>
        <fullName evidence="2">Uncharacterized protein</fullName>
    </submittedName>
</protein>